<dbReference type="SMART" id="SM00448">
    <property type="entry name" value="REC"/>
    <property type="match status" value="1"/>
</dbReference>
<gene>
    <name evidence="4" type="ORF">HNQ81_003075</name>
</gene>
<evidence type="ECO:0000259" key="3">
    <source>
        <dbReference type="PROSITE" id="PS50110"/>
    </source>
</evidence>
<dbReference type="GO" id="GO:0006355">
    <property type="term" value="P:regulation of DNA-templated transcription"/>
    <property type="evidence" value="ECO:0007669"/>
    <property type="project" value="TreeGrafter"/>
</dbReference>
<evidence type="ECO:0000313" key="4">
    <source>
        <dbReference type="EMBL" id="MBB5349323.1"/>
    </source>
</evidence>
<keyword evidence="5" id="KW-1185">Reference proteome</keyword>
<proteinExistence type="predicted"/>
<dbReference type="GO" id="GO:0005829">
    <property type="term" value="C:cytosol"/>
    <property type="evidence" value="ECO:0007669"/>
    <property type="project" value="TreeGrafter"/>
</dbReference>
<dbReference type="Proteomes" id="UP000539642">
    <property type="component" value="Unassembled WGS sequence"/>
</dbReference>
<dbReference type="PROSITE" id="PS50110">
    <property type="entry name" value="RESPONSE_REGULATORY"/>
    <property type="match status" value="1"/>
</dbReference>
<keyword evidence="1 4" id="KW-0238">DNA-binding</keyword>
<name>A0A840UWM6_9BACT</name>
<evidence type="ECO:0000256" key="1">
    <source>
        <dbReference type="ARBA" id="ARBA00023125"/>
    </source>
</evidence>
<dbReference type="PANTHER" id="PTHR48111:SF50">
    <property type="entry name" value="KDP OPERON TRANSCRIPTIONAL REGULATORY PROTEIN KDPE"/>
    <property type="match status" value="1"/>
</dbReference>
<feature type="domain" description="Response regulatory" evidence="3">
    <location>
        <begin position="28"/>
        <end position="142"/>
    </location>
</feature>
<dbReference type="InterPro" id="IPR039420">
    <property type="entry name" value="WalR-like"/>
</dbReference>
<reference evidence="4 5" key="1">
    <citation type="submission" date="2020-08" db="EMBL/GenBank/DDBJ databases">
        <title>Genomic Encyclopedia of Type Strains, Phase IV (KMG-IV): sequencing the most valuable type-strain genomes for metagenomic binning, comparative biology and taxonomic classification.</title>
        <authorList>
            <person name="Goeker M."/>
        </authorList>
    </citation>
    <scope>NUCLEOTIDE SEQUENCE [LARGE SCALE GENOMIC DNA]</scope>
    <source>
        <strain evidence="4 5">DSM 28570</strain>
    </source>
</reference>
<dbReference type="InterPro" id="IPR001789">
    <property type="entry name" value="Sig_transdc_resp-reg_receiver"/>
</dbReference>
<dbReference type="RefSeq" id="WP_240191598.1">
    <property type="nucleotide sequence ID" value="NZ_JACHEO010000023.1"/>
</dbReference>
<dbReference type="Pfam" id="PF00072">
    <property type="entry name" value="Response_reg"/>
    <property type="match status" value="1"/>
</dbReference>
<comment type="caution">
    <text evidence="4">The sequence shown here is derived from an EMBL/GenBank/DDBJ whole genome shotgun (WGS) entry which is preliminary data.</text>
</comment>
<dbReference type="EMBL" id="JACHEO010000023">
    <property type="protein sequence ID" value="MBB5349323.1"/>
    <property type="molecule type" value="Genomic_DNA"/>
</dbReference>
<dbReference type="GO" id="GO:0000156">
    <property type="term" value="F:phosphorelay response regulator activity"/>
    <property type="evidence" value="ECO:0007669"/>
    <property type="project" value="TreeGrafter"/>
</dbReference>
<dbReference type="GO" id="GO:0032993">
    <property type="term" value="C:protein-DNA complex"/>
    <property type="evidence" value="ECO:0007669"/>
    <property type="project" value="TreeGrafter"/>
</dbReference>
<evidence type="ECO:0000313" key="5">
    <source>
        <dbReference type="Proteomes" id="UP000539642"/>
    </source>
</evidence>
<dbReference type="GO" id="GO:0000976">
    <property type="term" value="F:transcription cis-regulatory region binding"/>
    <property type="evidence" value="ECO:0007669"/>
    <property type="project" value="TreeGrafter"/>
</dbReference>
<keyword evidence="2" id="KW-0597">Phosphoprotein</keyword>
<accession>A0A840UWM6</accession>
<dbReference type="AlphaFoldDB" id="A0A840UWM6"/>
<organism evidence="4 5">
    <name type="scientific">Desulfoprunum benzoelyticum</name>
    <dbReference type="NCBI Taxonomy" id="1506996"/>
    <lineage>
        <taxon>Bacteria</taxon>
        <taxon>Pseudomonadati</taxon>
        <taxon>Thermodesulfobacteriota</taxon>
        <taxon>Desulfobulbia</taxon>
        <taxon>Desulfobulbales</taxon>
        <taxon>Desulfobulbaceae</taxon>
        <taxon>Desulfoprunum</taxon>
    </lineage>
</organism>
<dbReference type="Gene3D" id="3.40.50.2300">
    <property type="match status" value="1"/>
</dbReference>
<dbReference type="PANTHER" id="PTHR48111">
    <property type="entry name" value="REGULATOR OF RPOS"/>
    <property type="match status" value="1"/>
</dbReference>
<feature type="modified residue" description="4-aspartylphosphate" evidence="2">
    <location>
        <position position="77"/>
    </location>
</feature>
<protein>
    <submittedName>
        <fullName evidence="4">DNA-binding response OmpR family regulator</fullName>
    </submittedName>
</protein>
<evidence type="ECO:0000256" key="2">
    <source>
        <dbReference type="PROSITE-ProRule" id="PRU00169"/>
    </source>
</evidence>
<dbReference type="InterPro" id="IPR011006">
    <property type="entry name" value="CheY-like_superfamily"/>
</dbReference>
<sequence length="221" mass="24569">MAQFNSPPKNRQGSFGLMEAIASLKDKSLLVVDDEPIIRNSLARDLAIAGLTATTAADGEEAVALIDANAYDIVITDLVMPRLNGLQVLEAAKQRRPMAIVIILTGNGVMESAIDALRLGADDFLQKPCDTDELLYRMSTCLVKQAMQRKIALYEEFLPMCCYCKKIRDDQQGKQGEGRWYSLEEYFNRTKGVRISHGCCPDCYAEQIKNLHSDRDEPSSS</sequence>
<dbReference type="SUPFAM" id="SSF52172">
    <property type="entry name" value="CheY-like"/>
    <property type="match status" value="1"/>
</dbReference>